<proteinExistence type="predicted"/>
<evidence type="ECO:0000313" key="1">
    <source>
        <dbReference type="EMBL" id="VUZ51431.1"/>
    </source>
</evidence>
<reference evidence="1 2" key="1">
    <citation type="submission" date="2019-07" db="EMBL/GenBank/DDBJ databases">
        <authorList>
            <person name="Jastrzebski P J."/>
            <person name="Paukszto L."/>
            <person name="Jastrzebski P J."/>
        </authorList>
    </citation>
    <scope>NUCLEOTIDE SEQUENCE [LARGE SCALE GENOMIC DNA]</scope>
    <source>
        <strain evidence="1 2">WMS-il1</strain>
    </source>
</reference>
<protein>
    <submittedName>
        <fullName evidence="1">Uncharacterized protein</fullName>
    </submittedName>
</protein>
<name>A0A564YVX3_HYMDI</name>
<evidence type="ECO:0000313" key="2">
    <source>
        <dbReference type="Proteomes" id="UP000321570"/>
    </source>
</evidence>
<dbReference type="EMBL" id="CABIJS010000443">
    <property type="protein sequence ID" value="VUZ51431.1"/>
    <property type="molecule type" value="Genomic_DNA"/>
</dbReference>
<dbReference type="Proteomes" id="UP000321570">
    <property type="component" value="Unassembled WGS sequence"/>
</dbReference>
<keyword evidence="2" id="KW-1185">Reference proteome</keyword>
<dbReference type="AlphaFoldDB" id="A0A564YVX3"/>
<organism evidence="1 2">
    <name type="scientific">Hymenolepis diminuta</name>
    <name type="common">Rat tapeworm</name>
    <dbReference type="NCBI Taxonomy" id="6216"/>
    <lineage>
        <taxon>Eukaryota</taxon>
        <taxon>Metazoa</taxon>
        <taxon>Spiralia</taxon>
        <taxon>Lophotrochozoa</taxon>
        <taxon>Platyhelminthes</taxon>
        <taxon>Cestoda</taxon>
        <taxon>Eucestoda</taxon>
        <taxon>Cyclophyllidea</taxon>
        <taxon>Hymenolepididae</taxon>
        <taxon>Hymenolepis</taxon>
    </lineage>
</organism>
<gene>
    <name evidence="1" type="ORF">WMSIL1_LOCUS10092</name>
</gene>
<sequence length="55" mass="5910">MYRMTPHPAANDCNPAKVIMGRKTRTIHNALLPKDSTSPNSSSCAKNTLVTAIAI</sequence>
<accession>A0A564YVX3</accession>